<gene>
    <name evidence="1" type="ORF">C8P70_1234</name>
</gene>
<evidence type="ECO:0000313" key="2">
    <source>
        <dbReference type="Proteomes" id="UP000295215"/>
    </source>
</evidence>
<organism evidence="1 2">
    <name type="scientific">Myroides indicus</name>
    <dbReference type="NCBI Taxonomy" id="1323422"/>
    <lineage>
        <taxon>Bacteria</taxon>
        <taxon>Pseudomonadati</taxon>
        <taxon>Bacteroidota</taxon>
        <taxon>Flavobacteriia</taxon>
        <taxon>Flavobacteriales</taxon>
        <taxon>Flavobacteriaceae</taxon>
        <taxon>Myroides</taxon>
    </lineage>
</organism>
<comment type="caution">
    <text evidence="1">The sequence shown here is derived from an EMBL/GenBank/DDBJ whole genome shotgun (WGS) entry which is preliminary data.</text>
</comment>
<evidence type="ECO:0000313" key="1">
    <source>
        <dbReference type="EMBL" id="TDS55233.1"/>
    </source>
</evidence>
<dbReference type="Proteomes" id="UP000295215">
    <property type="component" value="Unassembled WGS sequence"/>
</dbReference>
<accession>A0A4R7ER39</accession>
<keyword evidence="2" id="KW-1185">Reference proteome</keyword>
<name>A0A4R7ER39_9FLAO</name>
<dbReference type="AlphaFoldDB" id="A0A4R7ER39"/>
<reference evidence="1 2" key="1">
    <citation type="submission" date="2019-03" db="EMBL/GenBank/DDBJ databases">
        <title>Genomic Encyclopedia of Archaeal and Bacterial Type Strains, Phase II (KMG-II): from individual species to whole genera.</title>
        <authorList>
            <person name="Goeker M."/>
        </authorList>
    </citation>
    <scope>NUCLEOTIDE SEQUENCE [LARGE SCALE GENOMIC DNA]</scope>
    <source>
        <strain evidence="1 2">DSM 28213</strain>
    </source>
</reference>
<sequence>MRQGVITTGLNHLMHMAVPDNGYDEYGNKINDNGGDVMDIKYDSDGGILDITDVEVRYWEKVGETSPLPLEEFGIRRFRMASGAINQDNTFFELYAGGKILGSGLSYLSKEFTVLTGGLKQWIRTGSSYSIEGGFKTVSTRWGSGGNYWKKIGNPTLQNLNKSFRQTKLPGNSWRVKDAGHFHWWKK</sequence>
<proteinExistence type="predicted"/>
<dbReference type="EMBL" id="SOAG01000023">
    <property type="protein sequence ID" value="TDS55233.1"/>
    <property type="molecule type" value="Genomic_DNA"/>
</dbReference>
<protein>
    <submittedName>
        <fullName evidence="1">Uncharacterized protein</fullName>
    </submittedName>
</protein>